<dbReference type="CDD" id="cd00707">
    <property type="entry name" value="Pancreat_lipase_like"/>
    <property type="match status" value="1"/>
</dbReference>
<evidence type="ECO:0000256" key="5">
    <source>
        <dbReference type="PIRSR" id="PIRSR000865-1"/>
    </source>
</evidence>
<dbReference type="AlphaFoldDB" id="V4A6S5"/>
<feature type="active site" description="Nucleophile" evidence="5">
    <location>
        <position position="169"/>
    </location>
</feature>
<feature type="domain" description="PLAT" evidence="9">
    <location>
        <begin position="352"/>
        <end position="480"/>
    </location>
</feature>
<comment type="similarity">
    <text evidence="2 8">Belongs to the AB hydrolase superfamily. Lipase family.</text>
</comment>
<feature type="binding site" evidence="6">
    <location>
        <position position="208"/>
    </location>
    <ligand>
        <name>Ca(2+)</name>
        <dbReference type="ChEBI" id="CHEBI:29108"/>
    </ligand>
</feature>
<dbReference type="Pfam" id="PF01477">
    <property type="entry name" value="PLAT"/>
    <property type="match status" value="1"/>
</dbReference>
<keyword evidence="11" id="KW-1185">Reference proteome</keyword>
<dbReference type="PRINTS" id="PR00823">
    <property type="entry name" value="PANCLIPASE"/>
</dbReference>
<comment type="caution">
    <text evidence="7">Lacks conserved residue(s) required for the propagation of feature annotation.</text>
</comment>
<proteinExistence type="inferred from homology"/>
<dbReference type="InterPro" id="IPR002331">
    <property type="entry name" value="Lipase_panc"/>
</dbReference>
<evidence type="ECO:0000256" key="6">
    <source>
        <dbReference type="PIRSR" id="PIRSR000865-2"/>
    </source>
</evidence>
<feature type="binding site" evidence="6">
    <location>
        <position position="206"/>
    </location>
    <ligand>
        <name>Ca(2+)</name>
        <dbReference type="ChEBI" id="CHEBI:29108"/>
    </ligand>
</feature>
<evidence type="ECO:0000256" key="1">
    <source>
        <dbReference type="ARBA" id="ARBA00004613"/>
    </source>
</evidence>
<keyword evidence="6" id="KW-0106">Calcium</keyword>
<dbReference type="SUPFAM" id="SSF49723">
    <property type="entry name" value="Lipase/lipooxygenase domain (PLAT/LH2 domain)"/>
    <property type="match status" value="1"/>
</dbReference>
<dbReference type="PIRSF" id="PIRSF000865">
    <property type="entry name" value="Lipoprotein_lipase_LIPH"/>
    <property type="match status" value="1"/>
</dbReference>
<reference evidence="10 11" key="1">
    <citation type="journal article" date="2013" name="Nature">
        <title>Insights into bilaterian evolution from three spiralian genomes.</title>
        <authorList>
            <person name="Simakov O."/>
            <person name="Marletaz F."/>
            <person name="Cho S.J."/>
            <person name="Edsinger-Gonzales E."/>
            <person name="Havlak P."/>
            <person name="Hellsten U."/>
            <person name="Kuo D.H."/>
            <person name="Larsson T."/>
            <person name="Lv J."/>
            <person name="Arendt D."/>
            <person name="Savage R."/>
            <person name="Osoegawa K."/>
            <person name="de Jong P."/>
            <person name="Grimwood J."/>
            <person name="Chapman J.A."/>
            <person name="Shapiro H."/>
            <person name="Aerts A."/>
            <person name="Otillar R.P."/>
            <person name="Terry A.Y."/>
            <person name="Boore J.L."/>
            <person name="Grigoriev I.V."/>
            <person name="Lindberg D.R."/>
            <person name="Seaver E.C."/>
            <person name="Weisblat D.A."/>
            <person name="Putnam N.H."/>
            <person name="Rokhsar D.S."/>
        </authorList>
    </citation>
    <scope>NUCLEOTIDE SEQUENCE [LARGE SCALE GENOMIC DNA]</scope>
</reference>
<comment type="subcellular location">
    <subcellularLocation>
        <location evidence="1">Secreted</location>
    </subcellularLocation>
</comment>
<dbReference type="HOGENOM" id="CLU_027171_0_1_1"/>
<dbReference type="ESTHER" id="lotgi-v4a6s5">
    <property type="family name" value="Pancreatic_lipase"/>
</dbReference>
<feature type="active site" description="Charge relay system" evidence="5">
    <location>
        <position position="192"/>
    </location>
</feature>
<evidence type="ECO:0000256" key="4">
    <source>
        <dbReference type="ARBA" id="ARBA00023157"/>
    </source>
</evidence>
<dbReference type="CTD" id="20246670"/>
<dbReference type="GO" id="GO:0016042">
    <property type="term" value="P:lipid catabolic process"/>
    <property type="evidence" value="ECO:0007669"/>
    <property type="project" value="TreeGrafter"/>
</dbReference>
<dbReference type="InterPro" id="IPR000734">
    <property type="entry name" value="TAG_lipase"/>
</dbReference>
<dbReference type="FunFam" id="3.40.50.1820:FF:000033">
    <property type="entry name" value="Pancreatic triacylglycerol lipase"/>
    <property type="match status" value="1"/>
</dbReference>
<dbReference type="Pfam" id="PF00151">
    <property type="entry name" value="Lipase"/>
    <property type="match status" value="1"/>
</dbReference>
<dbReference type="STRING" id="225164.V4A6S5"/>
<dbReference type="OrthoDB" id="199913at2759"/>
<dbReference type="Gene3D" id="3.40.50.1820">
    <property type="entry name" value="alpha/beta hydrolase"/>
    <property type="match status" value="1"/>
</dbReference>
<sequence length="480" mass="53490">MIVEKYVFCILLYYLGSTKCYGDLGCFGTGKPFFSVQRPLNILPLSPESINTKFRLYTRKNSKSEHLLTYGDVSTLHGSHFNPAHPTKMISHGFIENGRTSWMGKMKDEMLKHGDYNVINIDWGSGSLPPYTQATANTRVVGAVVARLIKYLQKELGAKPETFHLIGHSLGAHICGYAGDRTPHLGRITGLDPADPYFQYTDRTVRLDETDAQFVDIIHTDGISILKLGYGMIQPCGHVDYYPNGGETQPGCEKGPVSSILTDGLYNGVAQFVACNHLRSFEYFTESINAKCPFRGYQCTDYKQFRSGNCMPCQGKGCGVMGFHADKVKPHAGKTNVKYYLDTSSSGPYCRYHDQIQITFGSKLFSRTERGALYATIIGDKGRTGRVKLTDDNEIEAGKSYTYMVLSKVNIGAIKTVELGWTHNSKWYKVLDWNILGLRHPTVYVDKISVVNGEDSKFVAFCTQNTAMETGQKVSISRTC</sequence>
<dbReference type="OMA" id="EPWVQGH"/>
<dbReference type="PANTHER" id="PTHR11610">
    <property type="entry name" value="LIPASE"/>
    <property type="match status" value="1"/>
</dbReference>
<evidence type="ECO:0000256" key="3">
    <source>
        <dbReference type="ARBA" id="ARBA00022525"/>
    </source>
</evidence>
<evidence type="ECO:0000259" key="9">
    <source>
        <dbReference type="PROSITE" id="PS50095"/>
    </source>
</evidence>
<dbReference type="InterPro" id="IPR029058">
    <property type="entry name" value="AB_hydrolase_fold"/>
</dbReference>
<feature type="active site" description="Charge relay system" evidence="5">
    <location>
        <position position="277"/>
    </location>
</feature>
<dbReference type="KEGG" id="lgi:LOTGIDRAFT_216931"/>
<keyword evidence="4" id="KW-1015">Disulfide bond</keyword>
<dbReference type="GO" id="GO:0004806">
    <property type="term" value="F:triacylglycerol lipase activity"/>
    <property type="evidence" value="ECO:0007669"/>
    <property type="project" value="InterPro"/>
</dbReference>
<evidence type="ECO:0000256" key="8">
    <source>
        <dbReference type="RuleBase" id="RU004262"/>
    </source>
</evidence>
<keyword evidence="3" id="KW-0964">Secreted</keyword>
<dbReference type="SUPFAM" id="SSF53474">
    <property type="entry name" value="alpha/beta-Hydrolases"/>
    <property type="match status" value="1"/>
</dbReference>
<dbReference type="InterPro" id="IPR016272">
    <property type="entry name" value="Lipase_LIPH"/>
</dbReference>
<accession>V4A6S5</accession>
<gene>
    <name evidence="10" type="ORF">LOTGIDRAFT_216931</name>
</gene>
<dbReference type="PROSITE" id="PS50095">
    <property type="entry name" value="PLAT"/>
    <property type="match status" value="1"/>
</dbReference>
<evidence type="ECO:0000256" key="2">
    <source>
        <dbReference type="ARBA" id="ARBA00010701"/>
    </source>
</evidence>
<dbReference type="InterPro" id="IPR013818">
    <property type="entry name" value="Lipase"/>
</dbReference>
<dbReference type="GO" id="GO:0005615">
    <property type="term" value="C:extracellular space"/>
    <property type="evidence" value="ECO:0007669"/>
    <property type="project" value="TreeGrafter"/>
</dbReference>
<organism evidence="10 11">
    <name type="scientific">Lottia gigantea</name>
    <name type="common">Giant owl limpet</name>
    <dbReference type="NCBI Taxonomy" id="225164"/>
    <lineage>
        <taxon>Eukaryota</taxon>
        <taxon>Metazoa</taxon>
        <taxon>Spiralia</taxon>
        <taxon>Lophotrochozoa</taxon>
        <taxon>Mollusca</taxon>
        <taxon>Gastropoda</taxon>
        <taxon>Patellogastropoda</taxon>
        <taxon>Lottioidea</taxon>
        <taxon>Lottiidae</taxon>
        <taxon>Lottia</taxon>
    </lineage>
</organism>
<evidence type="ECO:0000313" key="10">
    <source>
        <dbReference type="EMBL" id="ESO92407.1"/>
    </source>
</evidence>
<evidence type="ECO:0000313" key="11">
    <source>
        <dbReference type="Proteomes" id="UP000030746"/>
    </source>
</evidence>
<dbReference type="RefSeq" id="XP_009056962.1">
    <property type="nucleotide sequence ID" value="XM_009058714.1"/>
</dbReference>
<dbReference type="PRINTS" id="PR00821">
    <property type="entry name" value="TAGLIPASE"/>
</dbReference>
<dbReference type="Gene3D" id="2.60.60.20">
    <property type="entry name" value="PLAT/LH2 domain"/>
    <property type="match status" value="1"/>
</dbReference>
<dbReference type="GeneID" id="20246670"/>
<protein>
    <recommendedName>
        <fullName evidence="9">PLAT domain-containing protein</fullName>
    </recommendedName>
</protein>
<dbReference type="Proteomes" id="UP000030746">
    <property type="component" value="Unassembled WGS sequence"/>
</dbReference>
<dbReference type="GO" id="GO:0046872">
    <property type="term" value="F:metal ion binding"/>
    <property type="evidence" value="ECO:0007669"/>
    <property type="project" value="UniProtKB-KW"/>
</dbReference>
<keyword evidence="6" id="KW-0479">Metal-binding</keyword>
<dbReference type="InterPro" id="IPR036392">
    <property type="entry name" value="PLAT/LH2_dom_sf"/>
</dbReference>
<dbReference type="EMBL" id="KB202094">
    <property type="protein sequence ID" value="ESO92407.1"/>
    <property type="molecule type" value="Genomic_DNA"/>
</dbReference>
<name>V4A6S5_LOTGI</name>
<feature type="binding site" evidence="6">
    <location>
        <position position="211"/>
    </location>
    <ligand>
        <name>Ca(2+)</name>
        <dbReference type="ChEBI" id="CHEBI:29108"/>
    </ligand>
</feature>
<dbReference type="InterPro" id="IPR001024">
    <property type="entry name" value="PLAT/LH2_dom"/>
</dbReference>
<evidence type="ECO:0000256" key="7">
    <source>
        <dbReference type="PROSITE-ProRule" id="PRU00152"/>
    </source>
</evidence>
<dbReference type="InterPro" id="IPR033906">
    <property type="entry name" value="Lipase_N"/>
</dbReference>